<feature type="compositionally biased region" description="Low complexity" evidence="1">
    <location>
        <begin position="584"/>
        <end position="606"/>
    </location>
</feature>
<keyword evidence="2" id="KW-0732">Signal</keyword>
<evidence type="ECO:0000256" key="1">
    <source>
        <dbReference type="SAM" id="MobiDB-lite"/>
    </source>
</evidence>
<dbReference type="InterPro" id="IPR008928">
    <property type="entry name" value="6-hairpin_glycosidase_sf"/>
</dbReference>
<dbReference type="SUPFAM" id="SSF48208">
    <property type="entry name" value="Six-hairpin glycosidases"/>
    <property type="match status" value="1"/>
</dbReference>
<feature type="region of interest" description="Disordered" evidence="1">
    <location>
        <begin position="899"/>
        <end position="949"/>
    </location>
</feature>
<feature type="region of interest" description="Disordered" evidence="1">
    <location>
        <begin position="764"/>
        <end position="848"/>
    </location>
</feature>
<organism evidence="3 4">
    <name type="scientific">Prorocentrum cordatum</name>
    <dbReference type="NCBI Taxonomy" id="2364126"/>
    <lineage>
        <taxon>Eukaryota</taxon>
        <taxon>Sar</taxon>
        <taxon>Alveolata</taxon>
        <taxon>Dinophyceae</taxon>
        <taxon>Prorocentrales</taxon>
        <taxon>Prorocentraceae</taxon>
        <taxon>Prorocentrum</taxon>
    </lineage>
</organism>
<comment type="caution">
    <text evidence="3">The sequence shown here is derived from an EMBL/GenBank/DDBJ whole genome shotgun (WGS) entry which is preliminary data.</text>
</comment>
<evidence type="ECO:0000313" key="3">
    <source>
        <dbReference type="EMBL" id="CAK0841010.1"/>
    </source>
</evidence>
<dbReference type="Gene3D" id="1.50.10.10">
    <property type="match status" value="1"/>
</dbReference>
<gene>
    <name evidence="3" type="ORF">PCOR1329_LOCUS36312</name>
</gene>
<accession>A0ABN9T7K6</accession>
<feature type="compositionally biased region" description="Low complexity" evidence="1">
    <location>
        <begin position="653"/>
        <end position="669"/>
    </location>
</feature>
<evidence type="ECO:0008006" key="5">
    <source>
        <dbReference type="Google" id="ProtNLM"/>
    </source>
</evidence>
<reference evidence="3" key="1">
    <citation type="submission" date="2023-10" db="EMBL/GenBank/DDBJ databases">
        <authorList>
            <person name="Chen Y."/>
            <person name="Shah S."/>
            <person name="Dougan E. K."/>
            <person name="Thang M."/>
            <person name="Chan C."/>
        </authorList>
    </citation>
    <scope>NUCLEOTIDE SEQUENCE [LARGE SCALE GENOMIC DNA]</scope>
</reference>
<name>A0ABN9T7K6_9DINO</name>
<feature type="non-terminal residue" evidence="3">
    <location>
        <position position="1100"/>
    </location>
</feature>
<feature type="compositionally biased region" description="Low complexity" evidence="1">
    <location>
        <begin position="906"/>
        <end position="931"/>
    </location>
</feature>
<evidence type="ECO:0000313" key="4">
    <source>
        <dbReference type="Proteomes" id="UP001189429"/>
    </source>
</evidence>
<feature type="compositionally biased region" description="Low complexity" evidence="1">
    <location>
        <begin position="839"/>
        <end position="848"/>
    </location>
</feature>
<evidence type="ECO:0000256" key="2">
    <source>
        <dbReference type="SAM" id="SignalP"/>
    </source>
</evidence>
<dbReference type="Proteomes" id="UP001189429">
    <property type="component" value="Unassembled WGS sequence"/>
</dbReference>
<proteinExistence type="predicted"/>
<feature type="chain" id="PRO_5045548391" description="Cellulase" evidence="2">
    <location>
        <begin position="19"/>
        <end position="1100"/>
    </location>
</feature>
<protein>
    <recommendedName>
        <fullName evidence="5">Cellulase</fullName>
    </recommendedName>
</protein>
<feature type="region of interest" description="Disordered" evidence="1">
    <location>
        <begin position="640"/>
        <end position="705"/>
    </location>
</feature>
<dbReference type="EMBL" id="CAUYUJ010014419">
    <property type="protein sequence ID" value="CAK0841010.1"/>
    <property type="molecule type" value="Genomic_DNA"/>
</dbReference>
<feature type="signal peptide" evidence="2">
    <location>
        <begin position="1"/>
        <end position="18"/>
    </location>
</feature>
<sequence length="1100" mass="110943">MHPMLRLLAAAAAAGAAGAPIFGGKRAREAAAGWLGVWRAAYQKNDGSVPELKDSDVPAALKGTDSMIVISSGGAAGGVVTEGMGYAIMVEGIHALGGSKEALNTGLALTKGWLGMVYGPPETSMGKAEAPLGGGSGEKGSATDVGVPPYGVSAIKGKDGGYSGMAAWKFPVNQCAPFCHGTATDGDEDALLGMIYLAEALSAPADFVDMVMRAAITFASTDLGFPDIYRSLPDGSRMYVPKGGSDWGGLTPESGKYGASQQPWCYNPSYFAPGHYRVFRDFVQKYWDSSFDSYLPSYLDGAPTTMKDLVASFDGAITAGYNILYHSSCSSGAVSNWVGVKAECTGKSLNCEGIPWATTPYVGAKGTCTASGTTFGSYGPDASRTPWRIAMDYILYEEESTKVLMYDRHGILDPSLEFNAQVYLNRFANQYMLYATCDGGAAGACMQQGQVATFELASAFSMNAPGLTCKNVPNAGQDWWAGFMSYPTFTVFVAPHKNLTARQSAQWQETLAGICDFSGKAPKGGLCSESYFELGQEVISTMIMSGHVEPLYSAGGGPPPPTASTTEFVPDSTTASIEAPVAVTSARRPPATTATTSAPGAAEGSSLQSPFDCKIGLSHWREAWSSEKRAWCCEHTERGCSLSGEDDGQRPDAPTATAGPAEGASTASPKPTNGTFNGFAHLFDHFDRKPTTPPPPANAQDDAAPSSEGGVCCLVGSDDDCATCSMLAEALPSSRCSKSEAACAACGPRAAWCGAAPGTLPFEARPATTPTTAATTAAAAATTSPRPPPPTATTTTAATAPVSAAKTPAPSAAPPATTSAAPPPAPAQAASKHRPTPAPAHGEGAAAGSSRGVCCLVGAEDGCGGCRMLAEALPSSHCSRSEAECVTCGPRAEWCAAGAGGGGSGSPAAPSGKHPAEAAAAKVSSPAAVPSDKPPSAAGKATKETAAKALAAHGGKAGKALKEEAAAAHRAEAGGGGAEAAAAGEAEAAGRCCLASEDAADPCGSCFGSAWSDAGGACGSADACASCGPQAAWCPGGATQATAAADQDDEPFDPFGALLTPRGAPQAAALQDRDGLDAASVARKFGAAAGPAGDAAAPPR</sequence>
<feature type="region of interest" description="Disordered" evidence="1">
    <location>
        <begin position="553"/>
        <end position="608"/>
    </location>
</feature>
<keyword evidence="4" id="KW-1185">Reference proteome</keyword>
<dbReference type="InterPro" id="IPR012341">
    <property type="entry name" value="6hp_glycosidase-like_sf"/>
</dbReference>
<feature type="compositionally biased region" description="Low complexity" evidence="1">
    <location>
        <begin position="764"/>
        <end position="784"/>
    </location>
</feature>
<feature type="compositionally biased region" description="Low complexity" evidence="1">
    <location>
        <begin position="792"/>
        <end position="820"/>
    </location>
</feature>